<dbReference type="Pfam" id="PF07534">
    <property type="entry name" value="TLD"/>
    <property type="match status" value="1"/>
</dbReference>
<dbReference type="OrthoDB" id="272077at2759"/>
<accession>A0A397SFH7</accession>
<feature type="domain" description="TLDc" evidence="2">
    <location>
        <begin position="611"/>
        <end position="777"/>
    </location>
</feature>
<evidence type="ECO:0000313" key="4">
    <source>
        <dbReference type="Proteomes" id="UP000265703"/>
    </source>
</evidence>
<dbReference type="PROSITE" id="PS50097">
    <property type="entry name" value="BTB"/>
    <property type="match status" value="1"/>
</dbReference>
<dbReference type="InterPro" id="IPR011990">
    <property type="entry name" value="TPR-like_helical_dom_sf"/>
</dbReference>
<dbReference type="InterPro" id="IPR006597">
    <property type="entry name" value="Sel1-like"/>
</dbReference>
<dbReference type="InterPro" id="IPR000210">
    <property type="entry name" value="BTB/POZ_dom"/>
</dbReference>
<dbReference type="PROSITE" id="PS51886">
    <property type="entry name" value="TLDC"/>
    <property type="match status" value="1"/>
</dbReference>
<dbReference type="PANTHER" id="PTHR43628:SF1">
    <property type="entry name" value="CHITIN SYNTHASE REGULATORY FACTOR 2-RELATED"/>
    <property type="match status" value="1"/>
</dbReference>
<evidence type="ECO:0000313" key="3">
    <source>
        <dbReference type="EMBL" id="RIA84983.1"/>
    </source>
</evidence>
<keyword evidence="4" id="KW-1185">Reference proteome</keyword>
<dbReference type="SMART" id="SM00584">
    <property type="entry name" value="TLDc"/>
    <property type="match status" value="1"/>
</dbReference>
<protein>
    <recommendedName>
        <fullName evidence="5">TLD-domain-containing protein</fullName>
    </recommendedName>
</protein>
<dbReference type="PANTHER" id="PTHR43628">
    <property type="entry name" value="ACTIVATOR OF C KINASE PROTEIN 1-RELATED"/>
    <property type="match status" value="1"/>
</dbReference>
<comment type="caution">
    <text evidence="3">The sequence shown here is derived from an EMBL/GenBank/DDBJ whole genome shotgun (WGS) entry which is preliminary data.</text>
</comment>
<dbReference type="SUPFAM" id="SSF81901">
    <property type="entry name" value="HCP-like"/>
    <property type="match status" value="2"/>
</dbReference>
<gene>
    <name evidence="3" type="ORF">C1645_879610</name>
</gene>
<dbReference type="Gene3D" id="3.30.710.10">
    <property type="entry name" value="Potassium Channel Kv1.1, Chain A"/>
    <property type="match status" value="1"/>
</dbReference>
<sequence length="780" mass="91205">MIIKEIIPTITQNIHETIFEEDLSVLIDELVNIYFKELNKGKDDIIRKSHILDFIKNYNINSQEIYIWLLNNQKNSNSIYLLGYFHYHGIEANINKQKGFESYLKAAELENVIAQFELTYMYVYGLGIDKNYDKAFKLSKMLAEKDYLAGINLLGFCYYKGIGTNVYKQEAFELYKKAANLGNLRAQFNLALMYKDGECTEIDYFKTFELSKNSAEGEYSCGMNLLAYCYFNGIGTNINKQKAFELYQKTAYLGNKSAQYNLALMYENGCEIIGIEKNINQAIYWYKKSAKQESKIGILDIDSLSIISAYFDNKHDNEYYDIIIEVGNDPYIKIFRAHMAILNYRSPYLRRILSTNKKRNDGILAHIKLPDILPEIFQIMYIYGGRLSLKEHDTLDIVKILVASSKLGLQELIDHLQSFLIENKTNWMEQNYNLIYQTSFEHDSFLKLQNFCTELMSKEPEKIFNSIDFISILEKSLISLIQHDNLQINDVQVWEHVLKWGIAQNPELPSDPSSYSKDDFNILKNTLQHCIPFIKFYNLTPKEYLNKVYPYKKIIPKELREDLFKYFMDRDDKPNNRPEQIITKLISVDKPNNGPGQKISREISPRSVDSKIITFQHVELISKWIDKLEISVKTYKFKLILRGSRDGFSTSKFHEICDNQSHTVSIIKVKDSNEILGGYNPIIWKSECGYSTTKDSFIFSFKNKDSIENYVLSRVDCEDYAIYNNPDFGPSFGDYGLYLYGNNFYDESNCRSYTYEKPIREAYNDFSVEEYEIFQIKGKW</sequence>
<dbReference type="CDD" id="cd18186">
    <property type="entry name" value="BTB_POZ_ZBTB_KLHL-like"/>
    <property type="match status" value="1"/>
</dbReference>
<evidence type="ECO:0008006" key="5">
    <source>
        <dbReference type="Google" id="ProtNLM"/>
    </source>
</evidence>
<dbReference type="SMART" id="SM00225">
    <property type="entry name" value="BTB"/>
    <property type="match status" value="1"/>
</dbReference>
<dbReference type="Gene3D" id="1.25.40.10">
    <property type="entry name" value="Tetratricopeptide repeat domain"/>
    <property type="match status" value="2"/>
</dbReference>
<dbReference type="EMBL" id="QKYT01000457">
    <property type="protein sequence ID" value="RIA84983.1"/>
    <property type="molecule type" value="Genomic_DNA"/>
</dbReference>
<evidence type="ECO:0000259" key="1">
    <source>
        <dbReference type="PROSITE" id="PS50097"/>
    </source>
</evidence>
<dbReference type="SUPFAM" id="SSF54695">
    <property type="entry name" value="POZ domain"/>
    <property type="match status" value="1"/>
</dbReference>
<dbReference type="SMART" id="SM00671">
    <property type="entry name" value="SEL1"/>
    <property type="match status" value="6"/>
</dbReference>
<name>A0A397SFH7_9GLOM</name>
<dbReference type="Pfam" id="PF00651">
    <property type="entry name" value="BTB"/>
    <property type="match status" value="1"/>
</dbReference>
<evidence type="ECO:0000259" key="2">
    <source>
        <dbReference type="PROSITE" id="PS51886"/>
    </source>
</evidence>
<dbReference type="Proteomes" id="UP000265703">
    <property type="component" value="Unassembled WGS sequence"/>
</dbReference>
<dbReference type="Pfam" id="PF08238">
    <property type="entry name" value="Sel1"/>
    <property type="match status" value="6"/>
</dbReference>
<reference evidence="3 4" key="1">
    <citation type="submission" date="2018-06" db="EMBL/GenBank/DDBJ databases">
        <title>Comparative genomics reveals the genomic features of Rhizophagus irregularis, R. cerebriforme, R. diaphanum and Gigaspora rosea, and their symbiotic lifestyle signature.</title>
        <authorList>
            <person name="Morin E."/>
            <person name="San Clemente H."/>
            <person name="Chen E.C.H."/>
            <person name="De La Providencia I."/>
            <person name="Hainaut M."/>
            <person name="Kuo A."/>
            <person name="Kohler A."/>
            <person name="Murat C."/>
            <person name="Tang N."/>
            <person name="Roy S."/>
            <person name="Loubradou J."/>
            <person name="Henrissat B."/>
            <person name="Grigoriev I.V."/>
            <person name="Corradi N."/>
            <person name="Roux C."/>
            <person name="Martin F.M."/>
        </authorList>
    </citation>
    <scope>NUCLEOTIDE SEQUENCE [LARGE SCALE GENOMIC DNA]</scope>
    <source>
        <strain evidence="3 4">DAOM 227022</strain>
    </source>
</reference>
<organism evidence="3 4">
    <name type="scientific">Glomus cerebriforme</name>
    <dbReference type="NCBI Taxonomy" id="658196"/>
    <lineage>
        <taxon>Eukaryota</taxon>
        <taxon>Fungi</taxon>
        <taxon>Fungi incertae sedis</taxon>
        <taxon>Mucoromycota</taxon>
        <taxon>Glomeromycotina</taxon>
        <taxon>Glomeromycetes</taxon>
        <taxon>Glomerales</taxon>
        <taxon>Glomeraceae</taxon>
        <taxon>Glomus</taxon>
    </lineage>
</organism>
<dbReference type="InterPro" id="IPR011333">
    <property type="entry name" value="SKP1/BTB/POZ_sf"/>
</dbReference>
<feature type="domain" description="BTB" evidence="1">
    <location>
        <begin position="320"/>
        <end position="391"/>
    </location>
</feature>
<dbReference type="InterPro" id="IPR052945">
    <property type="entry name" value="Mitotic_Regulator"/>
</dbReference>
<dbReference type="AlphaFoldDB" id="A0A397SFH7"/>
<proteinExistence type="predicted"/>
<dbReference type="InterPro" id="IPR006571">
    <property type="entry name" value="TLDc_dom"/>
</dbReference>